<dbReference type="GO" id="GO:0052689">
    <property type="term" value="F:carboxylic ester hydrolase activity"/>
    <property type="evidence" value="ECO:0007669"/>
    <property type="project" value="UniProtKB-KW"/>
</dbReference>
<dbReference type="EMBL" id="JAWZYT010001048">
    <property type="protein sequence ID" value="KAK4316061.1"/>
    <property type="molecule type" value="Genomic_DNA"/>
</dbReference>
<dbReference type="InterPro" id="IPR002018">
    <property type="entry name" value="CarbesteraseB"/>
</dbReference>
<protein>
    <recommendedName>
        <fullName evidence="6">Carboxylesterase type B domain-containing protein</fullName>
    </recommendedName>
</protein>
<name>A0AAE1PXX7_9EUCA</name>
<proteinExistence type="inferred from homology"/>
<dbReference type="Pfam" id="PF00135">
    <property type="entry name" value="COesterase"/>
    <property type="match status" value="1"/>
</dbReference>
<comment type="caution">
    <text evidence="7">The sequence shown here is derived from an EMBL/GenBank/DDBJ whole genome shotgun (WGS) entry which is preliminary data.</text>
</comment>
<evidence type="ECO:0000313" key="8">
    <source>
        <dbReference type="Proteomes" id="UP001292094"/>
    </source>
</evidence>
<gene>
    <name evidence="7" type="ORF">Pmani_012766</name>
</gene>
<evidence type="ECO:0000256" key="5">
    <source>
        <dbReference type="SAM" id="MobiDB-lite"/>
    </source>
</evidence>
<keyword evidence="4" id="KW-0325">Glycoprotein</keyword>
<comment type="similarity">
    <text evidence="1">Belongs to the type-B carboxylesterase/lipase family.</text>
</comment>
<dbReference type="SUPFAM" id="SSF53474">
    <property type="entry name" value="alpha/beta-Hydrolases"/>
    <property type="match status" value="1"/>
</dbReference>
<dbReference type="Proteomes" id="UP001292094">
    <property type="component" value="Unassembled WGS sequence"/>
</dbReference>
<evidence type="ECO:0000256" key="4">
    <source>
        <dbReference type="ARBA" id="ARBA00023180"/>
    </source>
</evidence>
<feature type="domain" description="Carboxylesterase type B" evidence="6">
    <location>
        <begin position="49"/>
        <end position="623"/>
    </location>
</feature>
<keyword evidence="2" id="KW-0719">Serine esterase</keyword>
<sequence length="641" mass="72473">MEIRVTDRLRNLFKQEEARGKKRAMEAVTVSTRRKVEPSAVAPEGTNGQPRVETPEGVVYLGDQHTTARQGRRVYAFTNIPYAAPPLGDLRFRKPFPPLPFSSPYNATGEAPSCLHWDNLTGRGPVGQEDCLYLNVYTHNIPKAPTYPNTQPIVVFLHAGTWMAGGGGSNGLLQPDYLLENDVMVVTVNHRLGPFGFLSTGDGESPGNYGLMDQVRALEWVRDNGRYFGGMNDSVTIMGSGAGGSSVHLLILSPWTRGASIYQDEYCLMHRAISHSGTAYSPHAIVRNPKTQALRLGVQVGCGSPDDTKALMACLRSLPASNINDNIPALYEWDDEPPPFGAVIDSWQGDEAFLPDEPHHLIRHRQFLQVPWLMGTNKDDGAFRVQDILQDSSLTASLNKDWDKYGPLLLNLKATSCKDPKEMARDIRKYYMGSKKFGHESTIEFVEMMTDRFFLYPTEHAANDHCYYLKGQYCYRYQLVYSGRKSFLDVLNKETPYQQTSSLLGGRGASNPRFQNTRDAQGWGVSFLDELLYLFPSPRLGLVYKQDFNADSASRISTHMIMFWTNFIKGSDPTPQLNGWPDDVSPWGAWWEPYYPNYNYWLQIDPEMETKDEQMRSTQMSFWGDLPLFENRDNNVIRDEL</sequence>
<feature type="region of interest" description="Disordered" evidence="5">
    <location>
        <begin position="24"/>
        <end position="54"/>
    </location>
</feature>
<organism evidence="7 8">
    <name type="scientific">Petrolisthes manimaculis</name>
    <dbReference type="NCBI Taxonomy" id="1843537"/>
    <lineage>
        <taxon>Eukaryota</taxon>
        <taxon>Metazoa</taxon>
        <taxon>Ecdysozoa</taxon>
        <taxon>Arthropoda</taxon>
        <taxon>Crustacea</taxon>
        <taxon>Multicrustacea</taxon>
        <taxon>Malacostraca</taxon>
        <taxon>Eumalacostraca</taxon>
        <taxon>Eucarida</taxon>
        <taxon>Decapoda</taxon>
        <taxon>Pleocyemata</taxon>
        <taxon>Anomura</taxon>
        <taxon>Galatheoidea</taxon>
        <taxon>Porcellanidae</taxon>
        <taxon>Petrolisthes</taxon>
    </lineage>
</organism>
<evidence type="ECO:0000256" key="1">
    <source>
        <dbReference type="ARBA" id="ARBA00005964"/>
    </source>
</evidence>
<keyword evidence="3" id="KW-0378">Hydrolase</keyword>
<evidence type="ECO:0000256" key="2">
    <source>
        <dbReference type="ARBA" id="ARBA00022487"/>
    </source>
</evidence>
<accession>A0AAE1PXX7</accession>
<dbReference type="AlphaFoldDB" id="A0AAE1PXX7"/>
<evidence type="ECO:0000259" key="6">
    <source>
        <dbReference type="Pfam" id="PF00135"/>
    </source>
</evidence>
<dbReference type="PANTHER" id="PTHR43142">
    <property type="entry name" value="CARBOXYLIC ESTER HYDROLASE"/>
    <property type="match status" value="1"/>
</dbReference>
<dbReference type="PANTHER" id="PTHR43142:SF1">
    <property type="entry name" value="CARBOXYLIC ESTER HYDROLASE"/>
    <property type="match status" value="1"/>
</dbReference>
<evidence type="ECO:0000313" key="7">
    <source>
        <dbReference type="EMBL" id="KAK4316061.1"/>
    </source>
</evidence>
<keyword evidence="8" id="KW-1185">Reference proteome</keyword>
<reference evidence="7" key="1">
    <citation type="submission" date="2023-11" db="EMBL/GenBank/DDBJ databases">
        <title>Genome assemblies of two species of porcelain crab, Petrolisthes cinctipes and Petrolisthes manimaculis (Anomura: Porcellanidae).</title>
        <authorList>
            <person name="Angst P."/>
        </authorList>
    </citation>
    <scope>NUCLEOTIDE SEQUENCE</scope>
    <source>
        <strain evidence="7">PB745_02</strain>
        <tissue evidence="7">Gill</tissue>
    </source>
</reference>
<dbReference type="InterPro" id="IPR029058">
    <property type="entry name" value="AB_hydrolase_fold"/>
</dbReference>
<dbReference type="Gene3D" id="3.40.50.1820">
    <property type="entry name" value="alpha/beta hydrolase"/>
    <property type="match status" value="1"/>
</dbReference>
<evidence type="ECO:0000256" key="3">
    <source>
        <dbReference type="ARBA" id="ARBA00022801"/>
    </source>
</evidence>